<protein>
    <recommendedName>
        <fullName evidence="3">Inner spore coat protein</fullName>
    </recommendedName>
</protein>
<dbReference type="Pfam" id="PF26344">
    <property type="entry name" value="YuzC"/>
    <property type="match status" value="1"/>
</dbReference>
<dbReference type="RefSeq" id="WP_404314715.1">
    <property type="nucleotide sequence ID" value="NZ_JAUIYO010000002.1"/>
</dbReference>
<dbReference type="InterPro" id="IPR058870">
    <property type="entry name" value="YuzC"/>
</dbReference>
<organism evidence="1 2">
    <name type="scientific">Bacillus lumedeiriae</name>
    <dbReference type="NCBI Taxonomy" id="3058829"/>
    <lineage>
        <taxon>Bacteria</taxon>
        <taxon>Bacillati</taxon>
        <taxon>Bacillota</taxon>
        <taxon>Bacilli</taxon>
        <taxon>Bacillales</taxon>
        <taxon>Bacillaceae</taxon>
        <taxon>Bacillus</taxon>
    </lineage>
</organism>
<dbReference type="EMBL" id="JAUIYO010000002">
    <property type="protein sequence ID" value="MFK2824789.1"/>
    <property type="molecule type" value="Genomic_DNA"/>
</dbReference>
<dbReference type="Proteomes" id="UP001619911">
    <property type="component" value="Unassembled WGS sequence"/>
</dbReference>
<reference evidence="1 2" key="1">
    <citation type="submission" date="2023-07" db="EMBL/GenBank/DDBJ databases">
        <title>Bacillus lucianemedeirus sp. nov, a new species isolated from an immunobiological production facility.</title>
        <authorList>
            <person name="Costa L.V."/>
            <person name="Miranda R.V.S.L."/>
            <person name="Brandao M.L.L."/>
            <person name="Reis C.M.F."/>
            <person name="Frazao A.M."/>
            <person name="Cruz F.V."/>
            <person name="Baio P.V.P."/>
            <person name="Veras J.F.C."/>
            <person name="Ramos J.N."/>
            <person name="Vieira V."/>
        </authorList>
    </citation>
    <scope>NUCLEOTIDE SEQUENCE [LARGE SCALE GENOMIC DNA]</scope>
    <source>
        <strain evidence="1 2">B190/17</strain>
    </source>
</reference>
<accession>A0ABW8I5M9</accession>
<sequence>MYYFYPYGRPYATTFTNYDLHQAFIRPYPTVNTVFFKQSAQSMKRLLNETTLLLNKITTDNDFAFRLMAAAQSSNRQEVERLIRSSGMLTKAAISFNPDFFRLELQTDSGNLQCCKLAVSIRWNQ</sequence>
<evidence type="ECO:0000313" key="1">
    <source>
        <dbReference type="EMBL" id="MFK2824789.1"/>
    </source>
</evidence>
<gene>
    <name evidence="1" type="ORF">QYG89_03725</name>
</gene>
<name>A0ABW8I5M9_9BACI</name>
<keyword evidence="2" id="KW-1185">Reference proteome</keyword>
<proteinExistence type="predicted"/>
<evidence type="ECO:0000313" key="2">
    <source>
        <dbReference type="Proteomes" id="UP001619911"/>
    </source>
</evidence>
<comment type="caution">
    <text evidence="1">The sequence shown here is derived from an EMBL/GenBank/DDBJ whole genome shotgun (WGS) entry which is preliminary data.</text>
</comment>
<evidence type="ECO:0008006" key="3">
    <source>
        <dbReference type="Google" id="ProtNLM"/>
    </source>
</evidence>